<comment type="caution">
    <text evidence="1">The sequence shown here is derived from an EMBL/GenBank/DDBJ whole genome shotgun (WGS) entry which is preliminary data.</text>
</comment>
<dbReference type="AlphaFoldDB" id="A0A0J1BHV2"/>
<dbReference type="EMBL" id="LECT01000016">
    <property type="protein sequence ID" value="KLU06102.1"/>
    <property type="molecule type" value="Genomic_DNA"/>
</dbReference>
<gene>
    <name evidence="1" type="ORF">RISK_001953</name>
</gene>
<dbReference type="STRING" id="595434.RISK_001953"/>
<protein>
    <submittedName>
        <fullName evidence="1">Uncharacterized protein</fullName>
    </submittedName>
</protein>
<proteinExistence type="predicted"/>
<evidence type="ECO:0000313" key="1">
    <source>
        <dbReference type="EMBL" id="KLU06102.1"/>
    </source>
</evidence>
<keyword evidence="2" id="KW-1185">Reference proteome</keyword>
<name>A0A0J1BHV2_RHOIS</name>
<evidence type="ECO:0000313" key="2">
    <source>
        <dbReference type="Proteomes" id="UP000036367"/>
    </source>
</evidence>
<accession>A0A0J1BHV2</accession>
<dbReference type="Proteomes" id="UP000036367">
    <property type="component" value="Unassembled WGS sequence"/>
</dbReference>
<organism evidence="1 2">
    <name type="scientific">Rhodopirellula islandica</name>
    <dbReference type="NCBI Taxonomy" id="595434"/>
    <lineage>
        <taxon>Bacteria</taxon>
        <taxon>Pseudomonadati</taxon>
        <taxon>Planctomycetota</taxon>
        <taxon>Planctomycetia</taxon>
        <taxon>Pirellulales</taxon>
        <taxon>Pirellulaceae</taxon>
        <taxon>Rhodopirellula</taxon>
    </lineage>
</organism>
<dbReference type="PATRIC" id="fig|595434.4.peg.1873"/>
<reference evidence="1" key="1">
    <citation type="submission" date="2015-05" db="EMBL/GenBank/DDBJ databases">
        <title>Permanent draft genome of Rhodopirellula islandicus K833.</title>
        <authorList>
            <person name="Kizina J."/>
            <person name="Richter M."/>
            <person name="Glockner F.O."/>
            <person name="Harder J."/>
        </authorList>
    </citation>
    <scope>NUCLEOTIDE SEQUENCE [LARGE SCALE GENOMIC DNA]</scope>
    <source>
        <strain evidence="1">K833</strain>
    </source>
</reference>
<sequence>MWMMHHTLKRATFVIHATFNDRFACSTTCFFQTFFATLKRLFVACSNDAHACHADNTWTWR</sequence>